<dbReference type="InterPro" id="IPR026444">
    <property type="entry name" value="Secre_tail"/>
</dbReference>
<organism evidence="3">
    <name type="scientific">uncultured Aureispira sp</name>
    <dbReference type="NCBI Taxonomy" id="1331704"/>
    <lineage>
        <taxon>Bacteria</taxon>
        <taxon>Pseudomonadati</taxon>
        <taxon>Bacteroidota</taxon>
        <taxon>Saprospiria</taxon>
        <taxon>Saprospirales</taxon>
        <taxon>Saprospiraceae</taxon>
        <taxon>Aureispira</taxon>
        <taxon>environmental samples</taxon>
    </lineage>
</organism>
<evidence type="ECO:0000256" key="1">
    <source>
        <dbReference type="SAM" id="SignalP"/>
    </source>
</evidence>
<reference evidence="3" key="1">
    <citation type="submission" date="2020-01" db="EMBL/GenBank/DDBJ databases">
        <authorList>
            <person name="Meier V. D."/>
            <person name="Meier V D."/>
        </authorList>
    </citation>
    <scope>NUCLEOTIDE SEQUENCE</scope>
    <source>
        <strain evidence="3">HLG_WM_MAG_10</strain>
    </source>
</reference>
<proteinExistence type="predicted"/>
<protein>
    <submittedName>
        <fullName evidence="3">Secreted protein</fullName>
    </submittedName>
</protein>
<dbReference type="EMBL" id="CACVAQ010000218">
    <property type="protein sequence ID" value="CAA6814663.1"/>
    <property type="molecule type" value="Genomic_DNA"/>
</dbReference>
<evidence type="ECO:0000313" key="3">
    <source>
        <dbReference type="EMBL" id="CAA6814663.1"/>
    </source>
</evidence>
<feature type="domain" description="Secretion system C-terminal sorting" evidence="2">
    <location>
        <begin position="498"/>
        <end position="575"/>
    </location>
</feature>
<feature type="signal peptide" evidence="1">
    <location>
        <begin position="1"/>
        <end position="21"/>
    </location>
</feature>
<keyword evidence="1" id="KW-0732">Signal</keyword>
<dbReference type="Pfam" id="PF18962">
    <property type="entry name" value="Por_Secre_tail"/>
    <property type="match status" value="1"/>
</dbReference>
<gene>
    <name evidence="3" type="ORF">HELGO_WM16414</name>
</gene>
<accession>A0A6S6T5X2</accession>
<dbReference type="NCBIfam" id="TIGR04183">
    <property type="entry name" value="Por_Secre_tail"/>
    <property type="match status" value="1"/>
</dbReference>
<name>A0A6S6T5X2_9BACT</name>
<dbReference type="AlphaFoldDB" id="A0A6S6T5X2"/>
<sequence>MKTNYFFKTLAIILFISNYLAAQNKCCLGTTVAPELSTVGTGVTIGLNQSTAPPVFYANASADLPNVEYVIARQGQVALDGQGQPSTVGGGGNVIIGVDEDGIFVPANQNRYGLSVGMGDYLDVTAVGYNLPLIQELTDSLLNGFSNGQPCCGLFGVMSLVLQNPGLAGFCNTLNNAGIYTGADVTNLEDVLTVFSPFVDGQYSVGALIYVFDLINSNGNYVSTDCGGTGGNNFLSYGLSGIRNFTYIIGATPTSNTCCYGTTMAPELNTGIHGTLIATNDNTPLPALAVNASADLTNVEYIITKRNTAALDAMGQPDTIKGGGDVVLGADEDGVFMPMDKTRYGLTLAVGDTFDMTAIGYDLPAFKILMDSLLNGTQNGQPCCDVFSIMASVLNKPHLGAVCNRLNNAGILGAGDLNNMEEMLPVFEALNNNQNSLGSIVAALELLNENGNSISSDCGGTGMNNFMPYGIHLKKQYAYVVDNPLVVRDLSPISLFMIYPNPTTTGLLNVHFTMKKEVNVVVRLFDALGQEVHYQTLEHVLGDVKTTISTQHLATGVYFLELADGHSKQVTKVVVD</sequence>
<feature type="chain" id="PRO_5028266815" evidence="1">
    <location>
        <begin position="22"/>
        <end position="576"/>
    </location>
</feature>
<evidence type="ECO:0000259" key="2">
    <source>
        <dbReference type="Pfam" id="PF18962"/>
    </source>
</evidence>